<accession>A0A561EXP2</accession>
<dbReference type="GO" id="GO:0004674">
    <property type="term" value="F:protein serine/threonine kinase activity"/>
    <property type="evidence" value="ECO:0007669"/>
    <property type="project" value="UniProtKB-KW"/>
</dbReference>
<evidence type="ECO:0000256" key="1">
    <source>
        <dbReference type="ARBA" id="ARBA00022527"/>
    </source>
</evidence>
<dbReference type="Proteomes" id="UP000318416">
    <property type="component" value="Unassembled WGS sequence"/>
</dbReference>
<dbReference type="PANTHER" id="PTHR35526:SF3">
    <property type="entry name" value="ANTI-SIGMA-F FACTOR RSBW"/>
    <property type="match status" value="1"/>
</dbReference>
<gene>
    <name evidence="3" type="ORF">FB465_5496</name>
</gene>
<dbReference type="InterPro" id="IPR050267">
    <property type="entry name" value="Anti-sigma-factor_SerPK"/>
</dbReference>
<dbReference type="AlphaFoldDB" id="A0A561EXP2"/>
<dbReference type="Gene3D" id="3.30.565.10">
    <property type="entry name" value="Histidine kinase-like ATPase, C-terminal domain"/>
    <property type="match status" value="1"/>
</dbReference>
<dbReference type="Pfam" id="PF13581">
    <property type="entry name" value="HATPase_c_2"/>
    <property type="match status" value="1"/>
</dbReference>
<keyword evidence="1" id="KW-0808">Transferase</keyword>
<evidence type="ECO:0000313" key="3">
    <source>
        <dbReference type="EMBL" id="TWE20347.1"/>
    </source>
</evidence>
<feature type="domain" description="Histidine kinase/HSP90-like ATPase" evidence="2">
    <location>
        <begin position="35"/>
        <end position="136"/>
    </location>
</feature>
<dbReference type="InterPro" id="IPR036890">
    <property type="entry name" value="HATPase_C_sf"/>
</dbReference>
<dbReference type="RefSeq" id="WP_145794632.1">
    <property type="nucleotide sequence ID" value="NZ_BAAABR010000047.1"/>
</dbReference>
<evidence type="ECO:0000259" key="2">
    <source>
        <dbReference type="Pfam" id="PF13581"/>
    </source>
</evidence>
<protein>
    <submittedName>
        <fullName evidence="3">Anti-sigma regulatory factor (Ser/Thr protein kinase)</fullName>
    </submittedName>
</protein>
<name>A0A561EXP2_9ACTN</name>
<dbReference type="CDD" id="cd16936">
    <property type="entry name" value="HATPase_RsbW-like"/>
    <property type="match status" value="1"/>
</dbReference>
<reference evidence="3 4" key="1">
    <citation type="submission" date="2019-06" db="EMBL/GenBank/DDBJ databases">
        <title>Sequencing the genomes of 1000 actinobacteria strains.</title>
        <authorList>
            <person name="Klenk H.-P."/>
        </authorList>
    </citation>
    <scope>NUCLEOTIDE SEQUENCE [LARGE SCALE GENOMIC DNA]</scope>
    <source>
        <strain evidence="3 4">DSM 41649</strain>
    </source>
</reference>
<keyword evidence="1" id="KW-0418">Kinase</keyword>
<dbReference type="SUPFAM" id="SSF55874">
    <property type="entry name" value="ATPase domain of HSP90 chaperone/DNA topoisomerase II/histidine kinase"/>
    <property type="match status" value="1"/>
</dbReference>
<dbReference type="PANTHER" id="PTHR35526">
    <property type="entry name" value="ANTI-SIGMA-F FACTOR RSBW-RELATED"/>
    <property type="match status" value="1"/>
</dbReference>
<organism evidence="3 4">
    <name type="scientific">Kitasatospora atroaurantiaca</name>
    <dbReference type="NCBI Taxonomy" id="285545"/>
    <lineage>
        <taxon>Bacteria</taxon>
        <taxon>Bacillati</taxon>
        <taxon>Actinomycetota</taxon>
        <taxon>Actinomycetes</taxon>
        <taxon>Kitasatosporales</taxon>
        <taxon>Streptomycetaceae</taxon>
        <taxon>Kitasatospora</taxon>
    </lineage>
</organism>
<sequence length="160" mass="17310">MHTISEQPVRVPPAAQVREERPVCAPGHRLVRWVFPPAAAAVPEVRHLLRDVLRVWRVGPDVIDTLLLAVSELVSNAVTHAAPVTRRVRVAVGLDGVRVRLEVSDDHPFRPQVLVEAGEDAESGRGLFIIGRAVADADGDMCVLPLGLGKTIRVRVPAVA</sequence>
<dbReference type="InterPro" id="IPR003594">
    <property type="entry name" value="HATPase_dom"/>
</dbReference>
<proteinExistence type="predicted"/>
<keyword evidence="4" id="KW-1185">Reference proteome</keyword>
<evidence type="ECO:0000313" key="4">
    <source>
        <dbReference type="Proteomes" id="UP000318416"/>
    </source>
</evidence>
<comment type="caution">
    <text evidence="3">The sequence shown here is derived from an EMBL/GenBank/DDBJ whole genome shotgun (WGS) entry which is preliminary data.</text>
</comment>
<dbReference type="EMBL" id="VIVR01000001">
    <property type="protein sequence ID" value="TWE20347.1"/>
    <property type="molecule type" value="Genomic_DNA"/>
</dbReference>
<dbReference type="OrthoDB" id="4350582at2"/>
<keyword evidence="1" id="KW-0723">Serine/threonine-protein kinase</keyword>